<dbReference type="OrthoDB" id="4926647at2759"/>
<evidence type="ECO:0000313" key="2">
    <source>
        <dbReference type="EMBL" id="PHH66601.1"/>
    </source>
</evidence>
<evidence type="ECO:0000256" key="1">
    <source>
        <dbReference type="SAM" id="SignalP"/>
    </source>
</evidence>
<proteinExistence type="predicted"/>
<evidence type="ECO:0000313" key="3">
    <source>
        <dbReference type="Proteomes" id="UP000226192"/>
    </source>
</evidence>
<feature type="chain" id="PRO_5012632225" evidence="1">
    <location>
        <begin position="19"/>
        <end position="96"/>
    </location>
</feature>
<gene>
    <name evidence="2" type="ORF">CDD81_6438</name>
</gene>
<organism evidence="2 3">
    <name type="scientific">Ophiocordyceps australis</name>
    <dbReference type="NCBI Taxonomy" id="1399860"/>
    <lineage>
        <taxon>Eukaryota</taxon>
        <taxon>Fungi</taxon>
        <taxon>Dikarya</taxon>
        <taxon>Ascomycota</taxon>
        <taxon>Pezizomycotina</taxon>
        <taxon>Sordariomycetes</taxon>
        <taxon>Hypocreomycetidae</taxon>
        <taxon>Hypocreales</taxon>
        <taxon>Ophiocordycipitaceae</taxon>
        <taxon>Ophiocordyceps</taxon>
    </lineage>
</organism>
<accession>A0A2C5YI65</accession>
<keyword evidence="3" id="KW-1185">Reference proteome</keyword>
<dbReference type="AlphaFoldDB" id="A0A2C5YI65"/>
<reference evidence="2 3" key="1">
    <citation type="submission" date="2017-06" db="EMBL/GenBank/DDBJ databases">
        <title>Ant-infecting Ophiocordyceps genomes reveal a high diversity of potential behavioral manipulation genes and a possible major role for enterotoxins.</title>
        <authorList>
            <person name="De Bekker C."/>
            <person name="Evans H.C."/>
            <person name="Brachmann A."/>
            <person name="Hughes D.P."/>
        </authorList>
    </citation>
    <scope>NUCLEOTIDE SEQUENCE [LARGE SCALE GENOMIC DNA]</scope>
    <source>
        <strain evidence="2 3">Map64</strain>
    </source>
</reference>
<keyword evidence="1" id="KW-0732">Signal</keyword>
<protein>
    <submittedName>
        <fullName evidence="2">Uncharacterized protein</fullName>
    </submittedName>
</protein>
<dbReference type="EMBL" id="NJET01000006">
    <property type="protein sequence ID" value="PHH66601.1"/>
    <property type="molecule type" value="Genomic_DNA"/>
</dbReference>
<sequence>MVRVSVLSVLALASYALAAPTSSGARNASNENASVTGDLQIGDLTVSAEDVQALQDANRPAAATRLVQLAEVAKDPKKNIGAFEAQAEELLNILDS</sequence>
<dbReference type="Proteomes" id="UP000226192">
    <property type="component" value="Unassembled WGS sequence"/>
</dbReference>
<comment type="caution">
    <text evidence="2">The sequence shown here is derived from an EMBL/GenBank/DDBJ whole genome shotgun (WGS) entry which is preliminary data.</text>
</comment>
<name>A0A2C5YI65_9HYPO</name>
<feature type="signal peptide" evidence="1">
    <location>
        <begin position="1"/>
        <end position="18"/>
    </location>
</feature>